<dbReference type="AlphaFoldDB" id="A0A067R1B1"/>
<dbReference type="eggNOG" id="ENOG502RVEE">
    <property type="taxonomic scope" value="Eukaryota"/>
</dbReference>
<name>A0A067R1B1_ZOONE</name>
<accession>A0A067R1B1</accession>
<protein>
    <submittedName>
        <fullName evidence="1">Uncharacterized protein</fullName>
    </submittedName>
</protein>
<dbReference type="EMBL" id="KK852817">
    <property type="protein sequence ID" value="KDR15742.1"/>
    <property type="molecule type" value="Genomic_DNA"/>
</dbReference>
<dbReference type="Proteomes" id="UP000027135">
    <property type="component" value="Unassembled WGS sequence"/>
</dbReference>
<gene>
    <name evidence="1" type="ORF">L798_10285</name>
</gene>
<proteinExistence type="predicted"/>
<sequence>MSDTTDSENYDILEVQYVRKYEEFAYIFNITMKMKIMRMQLLNKQKQNTKRHQKIRKVMRMTHLSLTNQNARKFVVGLRRYFMQEGNEGSPISALDTCADFVHLQSIERTRQGTLDKFLHH</sequence>
<dbReference type="InParanoid" id="A0A067R1B1"/>
<evidence type="ECO:0000313" key="1">
    <source>
        <dbReference type="EMBL" id="KDR15742.1"/>
    </source>
</evidence>
<keyword evidence="2" id="KW-1185">Reference proteome</keyword>
<reference evidence="1 2" key="1">
    <citation type="journal article" date="2014" name="Nat. Commun.">
        <title>Molecular traces of alternative social organization in a termite genome.</title>
        <authorList>
            <person name="Terrapon N."/>
            <person name="Li C."/>
            <person name="Robertson H.M."/>
            <person name="Ji L."/>
            <person name="Meng X."/>
            <person name="Booth W."/>
            <person name="Chen Z."/>
            <person name="Childers C.P."/>
            <person name="Glastad K.M."/>
            <person name="Gokhale K."/>
            <person name="Gowin J."/>
            <person name="Gronenberg W."/>
            <person name="Hermansen R.A."/>
            <person name="Hu H."/>
            <person name="Hunt B.G."/>
            <person name="Huylmans A.K."/>
            <person name="Khalil S.M."/>
            <person name="Mitchell R.D."/>
            <person name="Munoz-Torres M.C."/>
            <person name="Mustard J.A."/>
            <person name="Pan H."/>
            <person name="Reese J.T."/>
            <person name="Scharf M.E."/>
            <person name="Sun F."/>
            <person name="Vogel H."/>
            <person name="Xiao J."/>
            <person name="Yang W."/>
            <person name="Yang Z."/>
            <person name="Yang Z."/>
            <person name="Zhou J."/>
            <person name="Zhu J."/>
            <person name="Brent C.S."/>
            <person name="Elsik C.G."/>
            <person name="Goodisman M.A."/>
            <person name="Liberles D.A."/>
            <person name="Roe R.M."/>
            <person name="Vargo E.L."/>
            <person name="Vilcinskas A."/>
            <person name="Wang J."/>
            <person name="Bornberg-Bauer E."/>
            <person name="Korb J."/>
            <person name="Zhang G."/>
            <person name="Liebig J."/>
        </authorList>
    </citation>
    <scope>NUCLEOTIDE SEQUENCE [LARGE SCALE GENOMIC DNA]</scope>
    <source>
        <tissue evidence="1">Whole organism</tissue>
    </source>
</reference>
<evidence type="ECO:0000313" key="2">
    <source>
        <dbReference type="Proteomes" id="UP000027135"/>
    </source>
</evidence>
<organism evidence="1 2">
    <name type="scientific">Zootermopsis nevadensis</name>
    <name type="common">Dampwood termite</name>
    <dbReference type="NCBI Taxonomy" id="136037"/>
    <lineage>
        <taxon>Eukaryota</taxon>
        <taxon>Metazoa</taxon>
        <taxon>Ecdysozoa</taxon>
        <taxon>Arthropoda</taxon>
        <taxon>Hexapoda</taxon>
        <taxon>Insecta</taxon>
        <taxon>Pterygota</taxon>
        <taxon>Neoptera</taxon>
        <taxon>Polyneoptera</taxon>
        <taxon>Dictyoptera</taxon>
        <taxon>Blattodea</taxon>
        <taxon>Blattoidea</taxon>
        <taxon>Termitoidae</taxon>
        <taxon>Termopsidae</taxon>
        <taxon>Zootermopsis</taxon>
    </lineage>
</organism>